<comment type="function">
    <text evidence="16">Catalyzes the phosphorylation of pantothenate (Pan), the first step in CoA biosynthesis.</text>
</comment>
<dbReference type="NCBIfam" id="NF009847">
    <property type="entry name" value="PRK13318.1-5"/>
    <property type="match status" value="1"/>
</dbReference>
<feature type="binding site" evidence="16">
    <location>
        <begin position="6"/>
        <end position="13"/>
    </location>
    <ligand>
        <name>ATP</name>
        <dbReference type="ChEBI" id="CHEBI:30616"/>
    </ligand>
</feature>
<dbReference type="Proteomes" id="UP000480039">
    <property type="component" value="Unassembled WGS sequence"/>
</dbReference>
<gene>
    <name evidence="16" type="primary">coaX</name>
    <name evidence="17" type="ORF">FC871_17075</name>
</gene>
<dbReference type="AlphaFoldDB" id="A0A846J8D2"/>
<proteinExistence type="inferred from homology"/>
<dbReference type="InterPro" id="IPR004619">
    <property type="entry name" value="Type_III_PanK"/>
</dbReference>
<evidence type="ECO:0000256" key="16">
    <source>
        <dbReference type="HAMAP-Rule" id="MF_01274"/>
    </source>
</evidence>
<sequence length="258" mass="28291">MILVLDVGNTNIVLGIYKNKELIANWRLATDNKRTADEYGIQVIELFSHNNLSFSDIEGVIISSVVPNIMYSLEHMISKYFNIKPIIVGPGVKTGINIKYDNPKEVGADRIVNAVAAHEIYKKPLIIIDFGTATTFCAVTKEANYLGGTICPGIKISSDALFDKAAKLPRVELVKTPGVICKNTVASIQSGIIYGYAGQVDYIVSKMKKEMIDLGEEEPFVVATGGFAKLISEESKSIDEINAILTLEGLRVIYEKNK</sequence>
<dbReference type="GO" id="GO:0005524">
    <property type="term" value="F:ATP binding"/>
    <property type="evidence" value="ECO:0007669"/>
    <property type="project" value="UniProtKB-UniRule"/>
</dbReference>
<evidence type="ECO:0000256" key="13">
    <source>
        <dbReference type="ARBA" id="ARBA00022993"/>
    </source>
</evidence>
<comment type="cofactor">
    <cofactor evidence="16">
        <name>NH4(+)</name>
        <dbReference type="ChEBI" id="CHEBI:28938"/>
    </cofactor>
    <cofactor evidence="16">
        <name>K(+)</name>
        <dbReference type="ChEBI" id="CHEBI:29103"/>
    </cofactor>
    <text evidence="16">A monovalent cation. Ammonium or potassium.</text>
</comment>
<keyword evidence="7 16" id="KW-0963">Cytoplasm</keyword>
<evidence type="ECO:0000256" key="2">
    <source>
        <dbReference type="ARBA" id="ARBA00001958"/>
    </source>
</evidence>
<keyword evidence="12 16" id="KW-0630">Potassium</keyword>
<feature type="binding site" evidence="16">
    <location>
        <position position="184"/>
    </location>
    <ligand>
        <name>substrate</name>
    </ligand>
</feature>
<comment type="catalytic activity">
    <reaction evidence="1 16">
        <text>(R)-pantothenate + ATP = (R)-4'-phosphopantothenate + ADP + H(+)</text>
        <dbReference type="Rhea" id="RHEA:16373"/>
        <dbReference type="ChEBI" id="CHEBI:10986"/>
        <dbReference type="ChEBI" id="CHEBI:15378"/>
        <dbReference type="ChEBI" id="CHEBI:29032"/>
        <dbReference type="ChEBI" id="CHEBI:30616"/>
        <dbReference type="ChEBI" id="CHEBI:456216"/>
        <dbReference type="EC" id="2.7.1.33"/>
    </reaction>
</comment>
<evidence type="ECO:0000256" key="9">
    <source>
        <dbReference type="ARBA" id="ARBA00022741"/>
    </source>
</evidence>
<dbReference type="EMBL" id="SWQE01000011">
    <property type="protein sequence ID" value="NFJ10159.1"/>
    <property type="molecule type" value="Genomic_DNA"/>
</dbReference>
<evidence type="ECO:0000256" key="15">
    <source>
        <dbReference type="ARBA" id="ARBA00040883"/>
    </source>
</evidence>
<dbReference type="UniPathway" id="UPA00241">
    <property type="reaction ID" value="UER00352"/>
</dbReference>
<comment type="cofactor">
    <cofactor evidence="2">
        <name>K(+)</name>
        <dbReference type="ChEBI" id="CHEBI:29103"/>
    </cofactor>
</comment>
<feature type="binding site" evidence="16">
    <location>
        <begin position="107"/>
        <end position="110"/>
    </location>
    <ligand>
        <name>substrate</name>
    </ligand>
</feature>
<evidence type="ECO:0000313" key="18">
    <source>
        <dbReference type="Proteomes" id="UP000480039"/>
    </source>
</evidence>
<dbReference type="NCBIfam" id="TIGR00671">
    <property type="entry name" value="baf"/>
    <property type="match status" value="1"/>
</dbReference>
<evidence type="ECO:0000313" key="17">
    <source>
        <dbReference type="EMBL" id="NFJ10159.1"/>
    </source>
</evidence>
<keyword evidence="8 16" id="KW-0808">Transferase</keyword>
<keyword evidence="11 16" id="KW-0067">ATP-binding</keyword>
<evidence type="ECO:0000256" key="6">
    <source>
        <dbReference type="ARBA" id="ARBA00012102"/>
    </source>
</evidence>
<evidence type="ECO:0000256" key="7">
    <source>
        <dbReference type="ARBA" id="ARBA00022490"/>
    </source>
</evidence>
<reference evidence="17 18" key="1">
    <citation type="submission" date="2019-04" db="EMBL/GenBank/DDBJ databases">
        <title>Genome sequencing of Clostridium botulinum Groups I-IV and Clostridium butyricum.</title>
        <authorList>
            <person name="Brunt J."/>
            <person name="Van Vliet A.H.M."/>
            <person name="Stringer S.C."/>
            <person name="Carter A.T."/>
            <person name="Peck M.W."/>
        </authorList>
    </citation>
    <scope>NUCLEOTIDE SEQUENCE [LARGE SCALE GENOMIC DNA]</scope>
    <source>
        <strain evidence="17 18">Colworth BL30</strain>
    </source>
</reference>
<dbReference type="PANTHER" id="PTHR34265:SF1">
    <property type="entry name" value="TYPE III PANTOTHENATE KINASE"/>
    <property type="match status" value="1"/>
</dbReference>
<feature type="active site" description="Proton acceptor" evidence="16">
    <location>
        <position position="109"/>
    </location>
</feature>
<dbReference type="Gene3D" id="3.30.420.40">
    <property type="match status" value="2"/>
</dbReference>
<dbReference type="CDD" id="cd24015">
    <property type="entry name" value="ASKHA_NBD_PanK-III"/>
    <property type="match status" value="1"/>
</dbReference>
<evidence type="ECO:0000256" key="14">
    <source>
        <dbReference type="ARBA" id="ARBA00038036"/>
    </source>
</evidence>
<evidence type="ECO:0000256" key="12">
    <source>
        <dbReference type="ARBA" id="ARBA00022958"/>
    </source>
</evidence>
<keyword evidence="10 16" id="KW-0418">Kinase</keyword>
<dbReference type="EC" id="2.7.1.33" evidence="6 16"/>
<feature type="binding site" evidence="16">
    <location>
        <position position="129"/>
    </location>
    <ligand>
        <name>K(+)</name>
        <dbReference type="ChEBI" id="CHEBI:29103"/>
    </ligand>
</feature>
<name>A0A846J8D2_CLOBO</name>
<dbReference type="HAMAP" id="MF_01274">
    <property type="entry name" value="Pantothen_kinase_3"/>
    <property type="match status" value="1"/>
</dbReference>
<evidence type="ECO:0000256" key="11">
    <source>
        <dbReference type="ARBA" id="ARBA00022840"/>
    </source>
</evidence>
<dbReference type="InterPro" id="IPR043129">
    <property type="entry name" value="ATPase_NBD"/>
</dbReference>
<accession>A0A846J8D2</accession>
<evidence type="ECO:0000256" key="1">
    <source>
        <dbReference type="ARBA" id="ARBA00001206"/>
    </source>
</evidence>
<feature type="binding site" evidence="16">
    <location>
        <position position="100"/>
    </location>
    <ligand>
        <name>substrate</name>
    </ligand>
</feature>
<dbReference type="NCBIfam" id="NF009855">
    <property type="entry name" value="PRK13321.1"/>
    <property type="match status" value="1"/>
</dbReference>
<dbReference type="GO" id="GO:0015937">
    <property type="term" value="P:coenzyme A biosynthetic process"/>
    <property type="evidence" value="ECO:0007669"/>
    <property type="project" value="UniProtKB-UniRule"/>
</dbReference>
<dbReference type="GO" id="GO:0005737">
    <property type="term" value="C:cytoplasm"/>
    <property type="evidence" value="ECO:0007669"/>
    <property type="project" value="UniProtKB-SubCell"/>
</dbReference>
<dbReference type="SUPFAM" id="SSF53067">
    <property type="entry name" value="Actin-like ATPase domain"/>
    <property type="match status" value="2"/>
</dbReference>
<evidence type="ECO:0000256" key="5">
    <source>
        <dbReference type="ARBA" id="ARBA00011738"/>
    </source>
</evidence>
<dbReference type="GO" id="GO:0046872">
    <property type="term" value="F:metal ion binding"/>
    <property type="evidence" value="ECO:0007669"/>
    <property type="project" value="UniProtKB-KW"/>
</dbReference>
<evidence type="ECO:0000256" key="3">
    <source>
        <dbReference type="ARBA" id="ARBA00004496"/>
    </source>
</evidence>
<protein>
    <recommendedName>
        <fullName evidence="15 16">Type III pantothenate kinase</fullName>
        <ecNumber evidence="6 16">2.7.1.33</ecNumber>
    </recommendedName>
    <alternativeName>
        <fullName evidence="16">PanK-III</fullName>
    </alternativeName>
    <alternativeName>
        <fullName evidence="16">Pantothenic acid kinase</fullName>
    </alternativeName>
</protein>
<comment type="subunit">
    <text evidence="5 16">Homodimer.</text>
</comment>
<dbReference type="SMR" id="A0A846J8D2"/>
<organism evidence="17 18">
    <name type="scientific">Clostridium botulinum</name>
    <dbReference type="NCBI Taxonomy" id="1491"/>
    <lineage>
        <taxon>Bacteria</taxon>
        <taxon>Bacillati</taxon>
        <taxon>Bacillota</taxon>
        <taxon>Clostridia</taxon>
        <taxon>Eubacteriales</taxon>
        <taxon>Clostridiaceae</taxon>
        <taxon>Clostridium</taxon>
    </lineage>
</organism>
<dbReference type="Pfam" id="PF03309">
    <property type="entry name" value="Pan_kinase"/>
    <property type="match status" value="1"/>
</dbReference>
<comment type="pathway">
    <text evidence="4 16">Cofactor biosynthesis; coenzyme A biosynthesis; CoA from (R)-pantothenate: step 1/5.</text>
</comment>
<keyword evidence="13 16" id="KW-0173">Coenzyme A biosynthesis</keyword>
<comment type="caution">
    <text evidence="17">The sequence shown here is derived from an EMBL/GenBank/DDBJ whole genome shotgun (WGS) entry which is preliminary data.</text>
</comment>
<comment type="subcellular location">
    <subcellularLocation>
        <location evidence="3 16">Cytoplasm</location>
    </subcellularLocation>
</comment>
<keyword evidence="9 16" id="KW-0547">Nucleotide-binding</keyword>
<dbReference type="PANTHER" id="PTHR34265">
    <property type="entry name" value="TYPE III PANTOTHENATE KINASE"/>
    <property type="match status" value="1"/>
</dbReference>
<dbReference type="GO" id="GO:0004594">
    <property type="term" value="F:pantothenate kinase activity"/>
    <property type="evidence" value="ECO:0007669"/>
    <property type="project" value="UniProtKB-UniRule"/>
</dbReference>
<dbReference type="NCBIfam" id="NF009848">
    <property type="entry name" value="PRK13318.1-6"/>
    <property type="match status" value="1"/>
</dbReference>
<comment type="similarity">
    <text evidence="14 16">Belongs to the type III pantothenate kinase family.</text>
</comment>
<evidence type="ECO:0000256" key="8">
    <source>
        <dbReference type="ARBA" id="ARBA00022679"/>
    </source>
</evidence>
<evidence type="ECO:0000256" key="4">
    <source>
        <dbReference type="ARBA" id="ARBA00005225"/>
    </source>
</evidence>
<feature type="binding site" evidence="16">
    <location>
        <position position="132"/>
    </location>
    <ligand>
        <name>ATP</name>
        <dbReference type="ChEBI" id="CHEBI:30616"/>
    </ligand>
</feature>
<dbReference type="RefSeq" id="WP_012341820.1">
    <property type="nucleotide sequence ID" value="NZ_JBKFVV010000010.1"/>
</dbReference>
<keyword evidence="16" id="KW-0479">Metal-binding</keyword>
<evidence type="ECO:0000256" key="10">
    <source>
        <dbReference type="ARBA" id="ARBA00022777"/>
    </source>
</evidence>